<evidence type="ECO:0000313" key="2">
    <source>
        <dbReference type="Proteomes" id="UP000318733"/>
    </source>
</evidence>
<dbReference type="Proteomes" id="UP000318733">
    <property type="component" value="Unassembled WGS sequence"/>
</dbReference>
<name>A0A556MKK0_9SPHI</name>
<proteinExistence type="predicted"/>
<accession>A0A556MKK0</accession>
<dbReference type="Pfam" id="PF20391">
    <property type="entry name" value="DUF6686"/>
    <property type="match status" value="1"/>
</dbReference>
<organism evidence="1 2">
    <name type="scientific">Mucilaginibacter corticis</name>
    <dbReference type="NCBI Taxonomy" id="2597670"/>
    <lineage>
        <taxon>Bacteria</taxon>
        <taxon>Pseudomonadati</taxon>
        <taxon>Bacteroidota</taxon>
        <taxon>Sphingobacteriia</taxon>
        <taxon>Sphingobacteriales</taxon>
        <taxon>Sphingobacteriaceae</taxon>
        <taxon>Mucilaginibacter</taxon>
    </lineage>
</organism>
<dbReference type="OrthoDB" id="981414at2"/>
<dbReference type="InterPro" id="IPR046508">
    <property type="entry name" value="DUF6686"/>
</dbReference>
<reference evidence="1 2" key="1">
    <citation type="submission" date="2019-07" db="EMBL/GenBank/DDBJ databases">
        <authorList>
            <person name="Huq M.A."/>
        </authorList>
    </citation>
    <scope>NUCLEOTIDE SEQUENCE [LARGE SCALE GENOMIC DNA]</scope>
    <source>
        <strain evidence="1 2">MAH-19</strain>
    </source>
</reference>
<evidence type="ECO:0000313" key="1">
    <source>
        <dbReference type="EMBL" id="TSJ40402.1"/>
    </source>
</evidence>
<dbReference type="AlphaFoldDB" id="A0A556MKK0"/>
<gene>
    <name evidence="1" type="ORF">FO440_11630</name>
</gene>
<comment type="caution">
    <text evidence="1">The sequence shown here is derived from an EMBL/GenBank/DDBJ whole genome shotgun (WGS) entry which is preliminary data.</text>
</comment>
<sequence>MNIWHNNLLLNFTPQQFTDFRKFINDLDFEDRSHPFPDMQDRAVLKTPVDHINFAFTEEEWEDLKDAMDEALYMVKIFDLIG</sequence>
<keyword evidence="2" id="KW-1185">Reference proteome</keyword>
<protein>
    <submittedName>
        <fullName evidence="1">Uncharacterized protein</fullName>
    </submittedName>
</protein>
<dbReference type="EMBL" id="VLPK01000002">
    <property type="protein sequence ID" value="TSJ40402.1"/>
    <property type="molecule type" value="Genomic_DNA"/>
</dbReference>